<keyword evidence="2" id="KW-1185">Reference proteome</keyword>
<reference evidence="2" key="1">
    <citation type="journal article" date="2017" name="PLoS ONE">
        <title>The Agassiz's desert tortoise genome provides a resource for the conservation of a threatened species.</title>
        <authorList>
            <person name="Tollis M."/>
            <person name="DeNardo D.F."/>
            <person name="Cornelius J.A."/>
            <person name="Dolby G.A."/>
            <person name="Edwards T."/>
            <person name="Henen B.T."/>
            <person name="Karl A.E."/>
            <person name="Murphy R.W."/>
            <person name="Kusumi K."/>
        </authorList>
    </citation>
    <scope>NUCLEOTIDE SEQUENCE [LARGE SCALE GENOMIC DNA]</scope>
</reference>
<evidence type="ECO:0000313" key="1">
    <source>
        <dbReference type="Ensembl" id="ENSGAGP00000002619.1"/>
    </source>
</evidence>
<sequence>MSLCQYMSVFLFPARSRSVMTGDPMAACNWAASPNLLERPLKIGWLKKQRSIVKNWQQASRATGTLGWPAPQL</sequence>
<dbReference type="Ensembl" id="ENSGAGT00000002993.1">
    <property type="protein sequence ID" value="ENSGAGP00000002619.1"/>
    <property type="gene ID" value="ENSGAGG00000002101.1"/>
</dbReference>
<dbReference type="STRING" id="38772.ENSGAGP00000002619"/>
<organism evidence="1 2">
    <name type="scientific">Gopherus agassizii</name>
    <name type="common">Agassiz's desert tortoise</name>
    <dbReference type="NCBI Taxonomy" id="38772"/>
    <lineage>
        <taxon>Eukaryota</taxon>
        <taxon>Metazoa</taxon>
        <taxon>Chordata</taxon>
        <taxon>Craniata</taxon>
        <taxon>Vertebrata</taxon>
        <taxon>Euteleostomi</taxon>
        <taxon>Archelosauria</taxon>
        <taxon>Testudinata</taxon>
        <taxon>Testudines</taxon>
        <taxon>Cryptodira</taxon>
        <taxon>Durocryptodira</taxon>
        <taxon>Testudinoidea</taxon>
        <taxon>Testudinidae</taxon>
        <taxon>Gopherus</taxon>
    </lineage>
</organism>
<reference evidence="1" key="2">
    <citation type="submission" date="2025-08" db="UniProtKB">
        <authorList>
            <consortium name="Ensembl"/>
        </authorList>
    </citation>
    <scope>IDENTIFICATION</scope>
</reference>
<protein>
    <submittedName>
        <fullName evidence="1">Uncharacterized protein</fullName>
    </submittedName>
</protein>
<dbReference type="AlphaFoldDB" id="A0A452GLG4"/>
<accession>A0A452GLG4</accession>
<dbReference type="Proteomes" id="UP000291020">
    <property type="component" value="Unassembled WGS sequence"/>
</dbReference>
<reference evidence="1" key="3">
    <citation type="submission" date="2025-09" db="UniProtKB">
        <authorList>
            <consortium name="Ensembl"/>
        </authorList>
    </citation>
    <scope>IDENTIFICATION</scope>
</reference>
<evidence type="ECO:0000313" key="2">
    <source>
        <dbReference type="Proteomes" id="UP000291020"/>
    </source>
</evidence>
<name>A0A452GLG4_9SAUR</name>
<proteinExistence type="predicted"/>